<accession>A0A368P4X3</accession>
<dbReference type="RefSeq" id="WP_113966084.1">
    <property type="nucleotide sequence ID" value="NZ_QNRP01000002.1"/>
</dbReference>
<comment type="caution">
    <text evidence="1">The sequence shown here is derived from an EMBL/GenBank/DDBJ whole genome shotgun (WGS) entry which is preliminary data.</text>
</comment>
<evidence type="ECO:0000313" key="2">
    <source>
        <dbReference type="Proteomes" id="UP000252249"/>
    </source>
</evidence>
<dbReference type="Proteomes" id="UP000252249">
    <property type="component" value="Unassembled WGS sequence"/>
</dbReference>
<reference evidence="1 2" key="1">
    <citation type="submission" date="2018-07" db="EMBL/GenBank/DDBJ databases">
        <title>Oceanihabitans testaceum sp. nov., isolated from marine sediment.</title>
        <authorList>
            <person name="Li C.-M."/>
        </authorList>
    </citation>
    <scope>NUCLEOTIDE SEQUENCE [LARGE SCALE GENOMIC DNA]</scope>
    <source>
        <strain evidence="1 2">S9-10</strain>
    </source>
</reference>
<protein>
    <submittedName>
        <fullName evidence="1">Uncharacterized protein</fullName>
    </submittedName>
</protein>
<dbReference type="EMBL" id="QPIG01000002">
    <property type="protein sequence ID" value="RCU57486.1"/>
    <property type="molecule type" value="Genomic_DNA"/>
</dbReference>
<sequence length="207" mass="23344">MNITNKELNKVGEEIKIVVKDLQTRAELSKSVISAYTDFETEFENGKLHNVSSKLENVFNVYLNEDPNAEAKIISKIETYLSGLPLPKGMDSDKANKFKKDLAKIGLETLRVELKVFNINQETKALKKHNQLNIDQLAEKILNYAEDLKRNIELNKANHKEVNEALSDNSLDGLSKAAKLINPNAKNYNDSLEQEIDDFLNGGDLIL</sequence>
<proteinExistence type="predicted"/>
<name>A0A368P4X3_9FLAO</name>
<dbReference type="AlphaFoldDB" id="A0A368P4X3"/>
<evidence type="ECO:0000313" key="1">
    <source>
        <dbReference type="EMBL" id="RCU57486.1"/>
    </source>
</evidence>
<gene>
    <name evidence="1" type="ORF">DU428_06735</name>
</gene>
<keyword evidence="2" id="KW-1185">Reference proteome</keyword>
<organism evidence="1 2">
    <name type="scientific">Oceanihabitans sediminis</name>
    <dbReference type="NCBI Taxonomy" id="1812012"/>
    <lineage>
        <taxon>Bacteria</taxon>
        <taxon>Pseudomonadati</taxon>
        <taxon>Bacteroidota</taxon>
        <taxon>Flavobacteriia</taxon>
        <taxon>Flavobacteriales</taxon>
        <taxon>Flavobacteriaceae</taxon>
        <taxon>Oceanihabitans</taxon>
    </lineage>
</organism>